<feature type="transmembrane region" description="Helical" evidence="1">
    <location>
        <begin position="18"/>
        <end position="37"/>
    </location>
</feature>
<reference evidence="2" key="1">
    <citation type="submission" date="2023-06" db="EMBL/GenBank/DDBJ databases">
        <title>Phylogenetic Diversity of Rhizobium strains.</title>
        <authorList>
            <person name="Moura F.T."/>
            <person name="Helene L.C.F."/>
            <person name="Hungria M."/>
        </authorList>
    </citation>
    <scope>NUCLEOTIDE SEQUENCE</scope>
    <source>
        <strain evidence="2">CCGE526</strain>
    </source>
</reference>
<dbReference type="Proteomes" id="UP001172645">
    <property type="component" value="Unassembled WGS sequence"/>
</dbReference>
<sequence length="60" mass="6446">MDGIEQTGATSRTMDGNWMVVVIGAAAWSAYFSINYLRASVGRWDVATAVADGFYCASSF</sequence>
<keyword evidence="1" id="KW-1133">Transmembrane helix</keyword>
<evidence type="ECO:0000313" key="3">
    <source>
        <dbReference type="Proteomes" id="UP001172645"/>
    </source>
</evidence>
<evidence type="ECO:0008006" key="4">
    <source>
        <dbReference type="Google" id="ProtNLM"/>
    </source>
</evidence>
<keyword evidence="1" id="KW-0472">Membrane</keyword>
<organism evidence="2 3">
    <name type="scientific">Rhizobium mayense</name>
    <dbReference type="NCBI Taxonomy" id="1312184"/>
    <lineage>
        <taxon>Bacteria</taxon>
        <taxon>Pseudomonadati</taxon>
        <taxon>Pseudomonadota</taxon>
        <taxon>Alphaproteobacteria</taxon>
        <taxon>Hyphomicrobiales</taxon>
        <taxon>Rhizobiaceae</taxon>
        <taxon>Rhizobium/Agrobacterium group</taxon>
        <taxon>Rhizobium</taxon>
    </lineage>
</organism>
<keyword evidence="3" id="KW-1185">Reference proteome</keyword>
<protein>
    <recommendedName>
        <fullName evidence="4">EamA family transporter</fullName>
    </recommendedName>
</protein>
<proteinExistence type="predicted"/>
<accession>A0ABT7JQC2</accession>
<keyword evidence="1" id="KW-0812">Transmembrane</keyword>
<dbReference type="RefSeq" id="WP_285867393.1">
    <property type="nucleotide sequence ID" value="NZ_JARFYM010000003.1"/>
</dbReference>
<comment type="caution">
    <text evidence="2">The sequence shown here is derived from an EMBL/GenBank/DDBJ whole genome shotgun (WGS) entry which is preliminary data.</text>
</comment>
<name>A0ABT7JQC2_9HYPH</name>
<dbReference type="EMBL" id="JARFYM010000003">
    <property type="protein sequence ID" value="MDL2398544.1"/>
    <property type="molecule type" value="Genomic_DNA"/>
</dbReference>
<evidence type="ECO:0000256" key="1">
    <source>
        <dbReference type="SAM" id="Phobius"/>
    </source>
</evidence>
<gene>
    <name evidence="2" type="ORF">PY649_06560</name>
</gene>
<evidence type="ECO:0000313" key="2">
    <source>
        <dbReference type="EMBL" id="MDL2398544.1"/>
    </source>
</evidence>